<dbReference type="RefSeq" id="WP_073850742.1">
    <property type="nucleotide sequence ID" value="NZ_LVWA01000003.1"/>
</dbReference>
<dbReference type="Proteomes" id="UP000186551">
    <property type="component" value="Unassembled WGS sequence"/>
</dbReference>
<evidence type="ECO:0000313" key="1">
    <source>
        <dbReference type="EMBL" id="OKL41327.1"/>
    </source>
</evidence>
<dbReference type="EMBL" id="LVWA01000003">
    <property type="protein sequence ID" value="OKL41327.1"/>
    <property type="molecule type" value="Genomic_DNA"/>
</dbReference>
<dbReference type="OrthoDB" id="851875at2"/>
<gene>
    <name evidence="1" type="ORF">A3841_09670</name>
</gene>
<accession>A0A1Q5PGG5</accession>
<evidence type="ECO:0000313" key="2">
    <source>
        <dbReference type="Proteomes" id="UP000186551"/>
    </source>
</evidence>
<dbReference type="AlphaFoldDB" id="A0A1Q5PGG5"/>
<sequence>MLATLILFLTLTANPPPKFGPVSPAFQVQQADTVAMLSKTWALREQFYAHRGELEPVQPHEKAELTFRTNGTYTLTRHYGVQDAGSTEEGRWELDASSGAIRMQTRQVDGRSILSTMLPRWEVRELTDTKLVLRFMALSGQCLVLEAKSK</sequence>
<evidence type="ECO:0008006" key="3">
    <source>
        <dbReference type="Google" id="ProtNLM"/>
    </source>
</evidence>
<proteinExistence type="predicted"/>
<reference evidence="1 2" key="1">
    <citation type="submission" date="2016-03" db="EMBL/GenBank/DDBJ databases">
        <title>Genome sequence of Pontibacter sp. nov., of the family cytophagaceae, isolated from marine sediment of the Yellow Sea, China.</title>
        <authorList>
            <person name="Zhang G."/>
            <person name="Zhang R."/>
        </authorList>
    </citation>
    <scope>NUCLEOTIDE SEQUENCE [LARGE SCALE GENOMIC DNA]</scope>
    <source>
        <strain evidence="1 2">S10-8</strain>
    </source>
</reference>
<comment type="caution">
    <text evidence="1">The sequence shown here is derived from an EMBL/GenBank/DDBJ whole genome shotgun (WGS) entry which is preliminary data.</text>
</comment>
<keyword evidence="2" id="KW-1185">Reference proteome</keyword>
<organism evidence="1 2">
    <name type="scientific">Pontibacter flavimaris</name>
    <dbReference type="NCBI Taxonomy" id="1797110"/>
    <lineage>
        <taxon>Bacteria</taxon>
        <taxon>Pseudomonadati</taxon>
        <taxon>Bacteroidota</taxon>
        <taxon>Cytophagia</taxon>
        <taxon>Cytophagales</taxon>
        <taxon>Hymenobacteraceae</taxon>
        <taxon>Pontibacter</taxon>
    </lineage>
</organism>
<protein>
    <recommendedName>
        <fullName evidence="3">Lipocalin-like domain-containing protein</fullName>
    </recommendedName>
</protein>
<name>A0A1Q5PGG5_9BACT</name>